<dbReference type="Proteomes" id="UP000327493">
    <property type="component" value="Chromosome 24"/>
</dbReference>
<protein>
    <submittedName>
        <fullName evidence="1">Uncharacterized protein</fullName>
    </submittedName>
</protein>
<proteinExistence type="predicted"/>
<dbReference type="AlphaFoldDB" id="A0A5J5CCP2"/>
<comment type="caution">
    <text evidence="1">The sequence shown here is derived from an EMBL/GenBank/DDBJ whole genome shotgun (WGS) entry which is preliminary data.</text>
</comment>
<dbReference type="EMBL" id="VOFY01000024">
    <property type="protein sequence ID" value="KAA8579694.1"/>
    <property type="molecule type" value="Genomic_DNA"/>
</dbReference>
<accession>A0A5J5CCP2</accession>
<reference evidence="1 2" key="1">
    <citation type="submission" date="2019-08" db="EMBL/GenBank/DDBJ databases">
        <title>A chromosome-level genome assembly, high-density linkage maps, and genome scans reveal the genomic architecture of hybrid incompatibilities underlying speciation via character displacement in darters (Percidae: Etheostominae).</title>
        <authorList>
            <person name="Moran R.L."/>
            <person name="Catchen J.M."/>
            <person name="Fuller R.C."/>
        </authorList>
    </citation>
    <scope>NUCLEOTIDE SEQUENCE [LARGE SCALE GENOMIC DNA]</scope>
    <source>
        <strain evidence="1">EspeVRDwgs_2016</strain>
        <tissue evidence="1">Muscle</tissue>
    </source>
</reference>
<gene>
    <name evidence="1" type="ORF">FQN60_006787</name>
</gene>
<organism evidence="1 2">
    <name type="scientific">Etheostoma spectabile</name>
    <name type="common">orangethroat darter</name>
    <dbReference type="NCBI Taxonomy" id="54343"/>
    <lineage>
        <taxon>Eukaryota</taxon>
        <taxon>Metazoa</taxon>
        <taxon>Chordata</taxon>
        <taxon>Craniata</taxon>
        <taxon>Vertebrata</taxon>
        <taxon>Euteleostomi</taxon>
        <taxon>Actinopterygii</taxon>
        <taxon>Neopterygii</taxon>
        <taxon>Teleostei</taxon>
        <taxon>Neoteleostei</taxon>
        <taxon>Acanthomorphata</taxon>
        <taxon>Eupercaria</taxon>
        <taxon>Perciformes</taxon>
        <taxon>Percoidei</taxon>
        <taxon>Percidae</taxon>
        <taxon>Etheostomatinae</taxon>
        <taxon>Etheostoma</taxon>
    </lineage>
</organism>
<evidence type="ECO:0000313" key="1">
    <source>
        <dbReference type="EMBL" id="KAA8579694.1"/>
    </source>
</evidence>
<sequence length="87" mass="9084">MYQRINCAGVEVINAQGKIIWADPRGSGKHAVQPLDAPPLQSGVQPADPDKAAFLAVPRGDGGSGGVPHDAKQTLFRAFPQLAWAPG</sequence>
<name>A0A5J5CCP2_9PERO</name>
<keyword evidence="2" id="KW-1185">Reference proteome</keyword>
<evidence type="ECO:0000313" key="2">
    <source>
        <dbReference type="Proteomes" id="UP000327493"/>
    </source>
</evidence>